<dbReference type="PROSITE" id="PS51257">
    <property type="entry name" value="PROKAR_LIPOPROTEIN"/>
    <property type="match status" value="1"/>
</dbReference>
<dbReference type="OrthoDB" id="9809748at2"/>
<keyword evidence="6 7" id="KW-0961">Cell wall biogenesis/degradation</keyword>
<evidence type="ECO:0000256" key="7">
    <source>
        <dbReference type="PROSITE-ProRule" id="PRU01373"/>
    </source>
</evidence>
<dbReference type="Proteomes" id="UP000243978">
    <property type="component" value="Unassembled WGS sequence"/>
</dbReference>
<comment type="similarity">
    <text evidence="2">Belongs to the YkuD family.</text>
</comment>
<dbReference type="Pfam" id="PF03734">
    <property type="entry name" value="YkuD"/>
    <property type="match status" value="1"/>
</dbReference>
<evidence type="ECO:0000256" key="2">
    <source>
        <dbReference type="ARBA" id="ARBA00005992"/>
    </source>
</evidence>
<dbReference type="PROSITE" id="PS52029">
    <property type="entry name" value="LD_TPASE"/>
    <property type="match status" value="1"/>
</dbReference>
<dbReference type="GO" id="GO:0004180">
    <property type="term" value="F:carboxypeptidase activity"/>
    <property type="evidence" value="ECO:0007669"/>
    <property type="project" value="UniProtKB-ARBA"/>
</dbReference>
<dbReference type="InterPro" id="IPR005490">
    <property type="entry name" value="LD_TPept_cat_dom"/>
</dbReference>
<evidence type="ECO:0000313" key="11">
    <source>
        <dbReference type="Proteomes" id="UP000243978"/>
    </source>
</evidence>
<dbReference type="Gene3D" id="2.40.440.10">
    <property type="entry name" value="L,D-transpeptidase catalytic domain-like"/>
    <property type="match status" value="1"/>
</dbReference>
<evidence type="ECO:0000256" key="5">
    <source>
        <dbReference type="ARBA" id="ARBA00022984"/>
    </source>
</evidence>
<evidence type="ECO:0000259" key="9">
    <source>
        <dbReference type="PROSITE" id="PS52029"/>
    </source>
</evidence>
<reference evidence="10 11" key="1">
    <citation type="submission" date="2018-04" db="EMBL/GenBank/DDBJ databases">
        <title>Genomic Encyclopedia of Archaeal and Bacterial Type Strains, Phase II (KMG-II): from individual species to whole genera.</title>
        <authorList>
            <person name="Goeker M."/>
        </authorList>
    </citation>
    <scope>NUCLEOTIDE SEQUENCE [LARGE SCALE GENOMIC DNA]</scope>
    <source>
        <strain evidence="10 11">DSM 100977</strain>
    </source>
</reference>
<evidence type="ECO:0000256" key="4">
    <source>
        <dbReference type="ARBA" id="ARBA00022960"/>
    </source>
</evidence>
<dbReference type="GO" id="GO:0009252">
    <property type="term" value="P:peptidoglycan biosynthetic process"/>
    <property type="evidence" value="ECO:0007669"/>
    <property type="project" value="UniProtKB-UniPathway"/>
</dbReference>
<gene>
    <name evidence="10" type="ORF">C8N43_2495</name>
</gene>
<keyword evidence="3" id="KW-0808">Transferase</keyword>
<evidence type="ECO:0000256" key="6">
    <source>
        <dbReference type="ARBA" id="ARBA00023316"/>
    </source>
</evidence>
<keyword evidence="8" id="KW-0732">Signal</keyword>
<evidence type="ECO:0000313" key="10">
    <source>
        <dbReference type="EMBL" id="PTX57823.1"/>
    </source>
</evidence>
<comment type="caution">
    <text evidence="10">The sequence shown here is derived from an EMBL/GenBank/DDBJ whole genome shotgun (WGS) entry which is preliminary data.</text>
</comment>
<dbReference type="SUPFAM" id="SSF141523">
    <property type="entry name" value="L,D-transpeptidase catalytic domain-like"/>
    <property type="match status" value="1"/>
</dbReference>
<keyword evidence="11" id="KW-1185">Reference proteome</keyword>
<dbReference type="AlphaFoldDB" id="A0A2T6BP13"/>
<dbReference type="CDD" id="cd16913">
    <property type="entry name" value="YkuD_like"/>
    <property type="match status" value="1"/>
</dbReference>
<keyword evidence="5 7" id="KW-0573">Peptidoglycan synthesis</keyword>
<dbReference type="RefSeq" id="WP_107845886.1">
    <property type="nucleotide sequence ID" value="NZ_QBKS01000001.1"/>
</dbReference>
<dbReference type="PANTHER" id="PTHR36699">
    <property type="entry name" value="LD-TRANSPEPTIDASE"/>
    <property type="match status" value="1"/>
</dbReference>
<organism evidence="10 11">
    <name type="scientific">Litoreibacter ponti</name>
    <dbReference type="NCBI Taxonomy" id="1510457"/>
    <lineage>
        <taxon>Bacteria</taxon>
        <taxon>Pseudomonadati</taxon>
        <taxon>Pseudomonadota</taxon>
        <taxon>Alphaproteobacteria</taxon>
        <taxon>Rhodobacterales</taxon>
        <taxon>Roseobacteraceae</taxon>
        <taxon>Litoreibacter</taxon>
    </lineage>
</organism>
<feature type="signal peptide" evidence="8">
    <location>
        <begin position="1"/>
        <end position="18"/>
    </location>
</feature>
<dbReference type="InterPro" id="IPR038063">
    <property type="entry name" value="Transpep_catalytic_dom"/>
</dbReference>
<feature type="chain" id="PRO_5015718984" evidence="8">
    <location>
        <begin position="19"/>
        <end position="165"/>
    </location>
</feature>
<evidence type="ECO:0000256" key="1">
    <source>
        <dbReference type="ARBA" id="ARBA00004752"/>
    </source>
</evidence>
<proteinExistence type="inferred from homology"/>
<evidence type="ECO:0000256" key="8">
    <source>
        <dbReference type="SAM" id="SignalP"/>
    </source>
</evidence>
<dbReference type="GO" id="GO:0016740">
    <property type="term" value="F:transferase activity"/>
    <property type="evidence" value="ECO:0007669"/>
    <property type="project" value="UniProtKB-KW"/>
</dbReference>
<name>A0A2T6BP13_9RHOB</name>
<dbReference type="UniPathway" id="UPA00219"/>
<dbReference type="PANTHER" id="PTHR36699:SF1">
    <property type="entry name" value="L,D-TRANSPEPTIDASE YAFK-RELATED"/>
    <property type="match status" value="1"/>
</dbReference>
<evidence type="ECO:0000256" key="3">
    <source>
        <dbReference type="ARBA" id="ARBA00022679"/>
    </source>
</evidence>
<dbReference type="GO" id="GO:0071555">
    <property type="term" value="P:cell wall organization"/>
    <property type="evidence" value="ECO:0007669"/>
    <property type="project" value="UniProtKB-UniRule"/>
</dbReference>
<feature type="domain" description="L,D-TPase catalytic" evidence="9">
    <location>
        <begin position="33"/>
        <end position="164"/>
    </location>
</feature>
<dbReference type="GO" id="GO:0008360">
    <property type="term" value="P:regulation of cell shape"/>
    <property type="evidence" value="ECO:0007669"/>
    <property type="project" value="UniProtKB-UniRule"/>
</dbReference>
<accession>A0A2T6BP13</accession>
<protein>
    <submittedName>
        <fullName evidence="10">L,D-transpeptidase-like protein</fullName>
    </submittedName>
</protein>
<feature type="active site" description="Proton donor/acceptor" evidence="7">
    <location>
        <position position="123"/>
    </location>
</feature>
<dbReference type="EMBL" id="QBKS01000001">
    <property type="protein sequence ID" value="PTX57823.1"/>
    <property type="molecule type" value="Genomic_DNA"/>
</dbReference>
<comment type="pathway">
    <text evidence="1 7">Cell wall biogenesis; peptidoglycan biosynthesis.</text>
</comment>
<keyword evidence="4 7" id="KW-0133">Cell shape</keyword>
<sequence>MRSVLFRGLLLAVLLALSACSSKFITYNGPEVTKIEVHKDARVMKLFHGNRLLKQFDVELGFGPTGHKEFEGDGKTPEGRYLIDRRNPNSSFYLSLGISYPNARDIAYAKSLGKSPGGDIFIHGQPNLVGPRGPDWTAGCIAVSNKEMRKIYAMVRNGTVIDIFP</sequence>
<feature type="active site" description="Nucleophile" evidence="7">
    <location>
        <position position="140"/>
    </location>
</feature>